<accession>A0A1Y6BMX5</accession>
<dbReference type="AlphaFoldDB" id="A0A1Y6BMX5"/>
<organism evidence="4 5">
    <name type="scientific">Tistlia consotensis USBA 355</name>
    <dbReference type="NCBI Taxonomy" id="560819"/>
    <lineage>
        <taxon>Bacteria</taxon>
        <taxon>Pseudomonadati</taxon>
        <taxon>Pseudomonadota</taxon>
        <taxon>Alphaproteobacteria</taxon>
        <taxon>Rhodospirillales</taxon>
        <taxon>Rhodovibrionaceae</taxon>
        <taxon>Tistlia</taxon>
    </lineage>
</organism>
<dbReference type="EMBL" id="FWZX01000007">
    <property type="protein sequence ID" value="SMF20542.1"/>
    <property type="molecule type" value="Genomic_DNA"/>
</dbReference>
<evidence type="ECO:0000256" key="1">
    <source>
        <dbReference type="SAM" id="MobiDB-lite"/>
    </source>
</evidence>
<dbReference type="Proteomes" id="UP000192917">
    <property type="component" value="Unassembled WGS sequence"/>
</dbReference>
<sequence length="248" mass="26030">MSKVRLLLLLVAIALGLPGSARAATAVDLELVLAVDASSSVTSWEFDLQMQGLSDAFRDPAVQGAIRAAGDLGIAVTLVQWSGRDRQIKAVEWTLVYDAASADEFAADIDAAPRFVTGGSTAIGNAIGFSHQLILSNAYQGARKAIDVSGDGRTNQGVQTPVLRDAAIADGITVNGLTILNEDPSVDTYYRDNVIGGSGAFLITATDYRDFARAIKLKLIREIGGPPLVMAPPERSGQGPGEQTAGRY</sequence>
<dbReference type="InterPro" id="IPR010607">
    <property type="entry name" value="DUF1194"/>
</dbReference>
<dbReference type="InterPro" id="IPR036465">
    <property type="entry name" value="vWFA_dom_sf"/>
</dbReference>
<evidence type="ECO:0000313" key="5">
    <source>
        <dbReference type="Proteomes" id="UP000192917"/>
    </source>
</evidence>
<feature type="region of interest" description="Disordered" evidence="1">
    <location>
        <begin position="228"/>
        <end position="248"/>
    </location>
</feature>
<feature type="domain" description="VWFA" evidence="3">
    <location>
        <begin position="30"/>
        <end position="223"/>
    </location>
</feature>
<evidence type="ECO:0000313" key="4">
    <source>
        <dbReference type="EMBL" id="SMF20542.1"/>
    </source>
</evidence>
<keyword evidence="2" id="KW-0732">Signal</keyword>
<feature type="chain" id="PRO_5012147656" description="VWFA domain-containing protein" evidence="2">
    <location>
        <begin position="24"/>
        <end position="248"/>
    </location>
</feature>
<feature type="signal peptide" evidence="2">
    <location>
        <begin position="1"/>
        <end position="23"/>
    </location>
</feature>
<dbReference type="InterPro" id="IPR002035">
    <property type="entry name" value="VWF_A"/>
</dbReference>
<dbReference type="Gene3D" id="3.40.50.410">
    <property type="entry name" value="von Willebrand factor, type A domain"/>
    <property type="match status" value="1"/>
</dbReference>
<protein>
    <recommendedName>
        <fullName evidence="3">VWFA domain-containing protein</fullName>
    </recommendedName>
</protein>
<dbReference type="PROSITE" id="PS50234">
    <property type="entry name" value="VWFA"/>
    <property type="match status" value="1"/>
</dbReference>
<name>A0A1Y6BMX5_9PROT</name>
<keyword evidence="5" id="KW-1185">Reference proteome</keyword>
<reference evidence="4 5" key="1">
    <citation type="submission" date="2017-04" db="EMBL/GenBank/DDBJ databases">
        <authorList>
            <person name="Afonso C.L."/>
            <person name="Miller P.J."/>
            <person name="Scott M.A."/>
            <person name="Spackman E."/>
            <person name="Goraichik I."/>
            <person name="Dimitrov K.M."/>
            <person name="Suarez D.L."/>
            <person name="Swayne D.E."/>
        </authorList>
    </citation>
    <scope>NUCLEOTIDE SEQUENCE [LARGE SCALE GENOMIC DNA]</scope>
    <source>
        <strain evidence="4 5">USBA 355</strain>
    </source>
</reference>
<proteinExistence type="predicted"/>
<evidence type="ECO:0000259" key="3">
    <source>
        <dbReference type="PROSITE" id="PS50234"/>
    </source>
</evidence>
<gene>
    <name evidence="4" type="ORF">SAMN05428998_10722</name>
</gene>
<dbReference type="SUPFAM" id="SSF53300">
    <property type="entry name" value="vWA-like"/>
    <property type="match status" value="1"/>
</dbReference>
<dbReference type="Pfam" id="PF06707">
    <property type="entry name" value="DUF1194"/>
    <property type="match status" value="1"/>
</dbReference>
<dbReference type="STRING" id="560819.SAMN05428998_10722"/>
<dbReference type="RefSeq" id="WP_159460184.1">
    <property type="nucleotide sequence ID" value="NZ_FWZX01000007.1"/>
</dbReference>
<evidence type="ECO:0000256" key="2">
    <source>
        <dbReference type="SAM" id="SignalP"/>
    </source>
</evidence>